<evidence type="ECO:0000256" key="15">
    <source>
        <dbReference type="SAM" id="Coils"/>
    </source>
</evidence>
<comment type="similarity">
    <text evidence="1 13 14">Belongs to the ATPase B chain family.</text>
</comment>
<evidence type="ECO:0000256" key="7">
    <source>
        <dbReference type="ARBA" id="ARBA00022989"/>
    </source>
</evidence>
<feature type="transmembrane region" description="Helical" evidence="13">
    <location>
        <begin position="12"/>
        <end position="33"/>
    </location>
</feature>
<dbReference type="InterPro" id="IPR002146">
    <property type="entry name" value="ATP_synth_b/b'su_bac/chlpt"/>
</dbReference>
<name>A0ABU9DSJ2_9BACL</name>
<evidence type="ECO:0000256" key="14">
    <source>
        <dbReference type="RuleBase" id="RU003848"/>
    </source>
</evidence>
<evidence type="ECO:0000256" key="4">
    <source>
        <dbReference type="ARBA" id="ARBA00022547"/>
    </source>
</evidence>
<accession>A0ABU9DSJ2</accession>
<keyword evidence="6 13" id="KW-0375">Hydrogen ion transport</keyword>
<comment type="function">
    <text evidence="11 13">F(1)F(0) ATP synthase produces ATP from ADP in the presence of a proton or sodium gradient. F-type ATPases consist of two structural domains, F(1) containing the extramembraneous catalytic core and F(0) containing the membrane proton channel, linked together by a central stalk and a peripheral stalk. During catalysis, ATP synthesis in the catalytic domain of F(1) is coupled via a rotary mechanism of the central stalk subunits to proton translocation.</text>
</comment>
<dbReference type="PANTHER" id="PTHR33445:SF1">
    <property type="entry name" value="ATP SYNTHASE SUBUNIT B"/>
    <property type="match status" value="1"/>
</dbReference>
<comment type="subunit">
    <text evidence="13">F-type ATPases have 2 components, F(1) - the catalytic core - and F(0) - the membrane proton channel. F(1) has five subunits: alpha(3), beta(3), gamma(1), delta(1), epsilon(1). F(0) has three main subunits: a(1), b(2) and c(10-14). The alpha and beta chains form an alternating ring which encloses part of the gamma chain. F(1) is attached to F(0) by a central stalk formed by the gamma and epsilon chains, while a peripheral stalk is formed by the delta and b chains.</text>
</comment>
<dbReference type="HAMAP" id="MF_01398">
    <property type="entry name" value="ATP_synth_b_bprime"/>
    <property type="match status" value="1"/>
</dbReference>
<evidence type="ECO:0000256" key="2">
    <source>
        <dbReference type="ARBA" id="ARBA00022448"/>
    </source>
</evidence>
<proteinExistence type="inferred from homology"/>
<evidence type="ECO:0000256" key="1">
    <source>
        <dbReference type="ARBA" id="ARBA00005513"/>
    </source>
</evidence>
<evidence type="ECO:0000256" key="10">
    <source>
        <dbReference type="ARBA" id="ARBA00023310"/>
    </source>
</evidence>
<keyword evidence="17" id="KW-1185">Reference proteome</keyword>
<dbReference type="InterPro" id="IPR005864">
    <property type="entry name" value="ATP_synth_F0_bsu_bac"/>
</dbReference>
<comment type="caution">
    <text evidence="16">The sequence shown here is derived from an EMBL/GenBank/DDBJ whole genome shotgun (WGS) entry which is preliminary data.</text>
</comment>
<comment type="subcellular location">
    <subcellularLocation>
        <location evidence="13">Cell membrane</location>
        <topology evidence="13">Single-pass membrane protein</topology>
    </subcellularLocation>
    <subcellularLocation>
        <location evidence="12">Endomembrane system</location>
        <topology evidence="12">Single-pass membrane protein</topology>
    </subcellularLocation>
</comment>
<keyword evidence="9 13" id="KW-0472">Membrane</keyword>
<comment type="function">
    <text evidence="13">Component of the F(0) channel, it forms part of the peripheral stalk, linking F(1) to F(0).</text>
</comment>
<protein>
    <recommendedName>
        <fullName evidence="13">ATP synthase subunit b</fullName>
    </recommendedName>
    <alternativeName>
        <fullName evidence="13">ATP synthase F(0) sector subunit b</fullName>
    </alternativeName>
    <alternativeName>
        <fullName evidence="13">ATPase subunit I</fullName>
    </alternativeName>
    <alternativeName>
        <fullName evidence="13">F-type ATPase subunit b</fullName>
        <shortName evidence="13">F-ATPase subunit b</shortName>
    </alternativeName>
</protein>
<dbReference type="SUPFAM" id="SSF81573">
    <property type="entry name" value="F1F0 ATP synthase subunit B, membrane domain"/>
    <property type="match status" value="1"/>
</dbReference>
<evidence type="ECO:0000256" key="5">
    <source>
        <dbReference type="ARBA" id="ARBA00022692"/>
    </source>
</evidence>
<dbReference type="InterPro" id="IPR028987">
    <property type="entry name" value="ATP_synth_B-like_membr_sf"/>
</dbReference>
<keyword evidence="7 13" id="KW-1133">Transmembrane helix</keyword>
<evidence type="ECO:0000256" key="8">
    <source>
        <dbReference type="ARBA" id="ARBA00023065"/>
    </source>
</evidence>
<dbReference type="Pfam" id="PF00430">
    <property type="entry name" value="ATP-synt_B"/>
    <property type="match status" value="1"/>
</dbReference>
<keyword evidence="10 13" id="KW-0066">ATP synthesis</keyword>
<evidence type="ECO:0000256" key="11">
    <source>
        <dbReference type="ARBA" id="ARBA00025198"/>
    </source>
</evidence>
<dbReference type="EMBL" id="JBBPCC010000023">
    <property type="protein sequence ID" value="MEK8131684.1"/>
    <property type="molecule type" value="Genomic_DNA"/>
</dbReference>
<evidence type="ECO:0000256" key="3">
    <source>
        <dbReference type="ARBA" id="ARBA00022475"/>
    </source>
</evidence>
<evidence type="ECO:0000256" key="12">
    <source>
        <dbReference type="ARBA" id="ARBA00037847"/>
    </source>
</evidence>
<keyword evidence="8 13" id="KW-0406">Ion transport</keyword>
<dbReference type="InterPro" id="IPR050059">
    <property type="entry name" value="ATP_synthase_B_chain"/>
</dbReference>
<evidence type="ECO:0000313" key="16">
    <source>
        <dbReference type="EMBL" id="MEK8131684.1"/>
    </source>
</evidence>
<keyword evidence="3 13" id="KW-1003">Cell membrane</keyword>
<evidence type="ECO:0000256" key="13">
    <source>
        <dbReference type="HAMAP-Rule" id="MF_01398"/>
    </source>
</evidence>
<evidence type="ECO:0000313" key="17">
    <source>
        <dbReference type="Proteomes" id="UP001469365"/>
    </source>
</evidence>
<reference evidence="16 17" key="1">
    <citation type="submission" date="2024-04" db="EMBL/GenBank/DDBJ databases">
        <title>draft genome sequnece of Paenibacillus filicis.</title>
        <authorList>
            <person name="Kim D.-U."/>
        </authorList>
    </citation>
    <scope>NUCLEOTIDE SEQUENCE [LARGE SCALE GENOMIC DNA]</scope>
    <source>
        <strain evidence="16 17">KACC14197</strain>
    </source>
</reference>
<evidence type="ECO:0000256" key="9">
    <source>
        <dbReference type="ARBA" id="ARBA00023136"/>
    </source>
</evidence>
<organism evidence="16 17">
    <name type="scientific">Paenibacillus filicis</name>
    <dbReference type="NCBI Taxonomy" id="669464"/>
    <lineage>
        <taxon>Bacteria</taxon>
        <taxon>Bacillati</taxon>
        <taxon>Bacillota</taxon>
        <taxon>Bacilli</taxon>
        <taxon>Bacillales</taxon>
        <taxon>Paenibacillaceae</taxon>
        <taxon>Paenibacillus</taxon>
    </lineage>
</organism>
<dbReference type="PANTHER" id="PTHR33445">
    <property type="entry name" value="ATP SYNTHASE SUBUNIT B', CHLOROPLASTIC"/>
    <property type="match status" value="1"/>
</dbReference>
<evidence type="ECO:0000256" key="6">
    <source>
        <dbReference type="ARBA" id="ARBA00022781"/>
    </source>
</evidence>
<dbReference type="CDD" id="cd06503">
    <property type="entry name" value="ATP-synt_Fo_b"/>
    <property type="match status" value="1"/>
</dbReference>
<keyword evidence="15" id="KW-0175">Coiled coil</keyword>
<keyword evidence="2 13" id="KW-0813">Transport</keyword>
<keyword evidence="5 13" id="KW-0812">Transmembrane</keyword>
<gene>
    <name evidence="13 16" type="primary">atpF</name>
    <name evidence="16" type="ORF">WMW72_27635</name>
</gene>
<dbReference type="NCBIfam" id="TIGR01144">
    <property type="entry name" value="ATP_synt_b"/>
    <property type="match status" value="1"/>
</dbReference>
<dbReference type="Proteomes" id="UP001469365">
    <property type="component" value="Unassembled WGS sequence"/>
</dbReference>
<feature type="coiled-coil region" evidence="15">
    <location>
        <begin position="45"/>
        <end position="116"/>
    </location>
</feature>
<sequence>MSLHWENFVFAIVAFAALYFLLNKYAFGPLLGVMEERRKLIAGQIESAEKNRLEADRLLAEQQKALQDVRGEAREIIELAKASSKKQSESIIEQAKEEAARLKDGALRDIEDEKNKAISALRSQVSAMSVMIASKIIEKQVDEKSQSQLVEQYLKEAGSKQ</sequence>
<dbReference type="RefSeq" id="WP_341418816.1">
    <property type="nucleotide sequence ID" value="NZ_JBBPCC010000023.1"/>
</dbReference>
<keyword evidence="4 13" id="KW-0138">CF(0)</keyword>